<keyword evidence="3 7" id="KW-0812">Transmembrane</keyword>
<keyword evidence="6" id="KW-0479">Metal-binding</keyword>
<dbReference type="InterPro" id="IPR037272">
    <property type="entry name" value="SNS_sf"/>
</dbReference>
<dbReference type="GO" id="GO:0016020">
    <property type="term" value="C:membrane"/>
    <property type="evidence" value="ECO:0007669"/>
    <property type="project" value="UniProtKB-SubCell"/>
</dbReference>
<evidence type="ECO:0000313" key="8">
    <source>
        <dbReference type="Proteomes" id="UP000095280"/>
    </source>
</evidence>
<keyword evidence="2" id="KW-0813">Transport</keyword>
<comment type="subcellular location">
    <subcellularLocation>
        <location evidence="1">Membrane</location>
        <topology evidence="1">Multi-pass membrane protein</topology>
    </subcellularLocation>
</comment>
<dbReference type="SUPFAM" id="SSF161070">
    <property type="entry name" value="SNF-like"/>
    <property type="match status" value="1"/>
</dbReference>
<evidence type="ECO:0000256" key="6">
    <source>
        <dbReference type="PIRSR" id="PIRSR600175-1"/>
    </source>
</evidence>
<reference evidence="9" key="1">
    <citation type="submission" date="2016-11" db="UniProtKB">
        <authorList>
            <consortium name="WormBaseParasite"/>
        </authorList>
    </citation>
    <scope>IDENTIFICATION</scope>
</reference>
<dbReference type="Pfam" id="PF00209">
    <property type="entry name" value="SNF"/>
    <property type="match status" value="1"/>
</dbReference>
<evidence type="ECO:0000256" key="7">
    <source>
        <dbReference type="SAM" id="Phobius"/>
    </source>
</evidence>
<accession>A0A1I8F2X9</accession>
<protein>
    <submittedName>
        <fullName evidence="9">Transmembrane protein</fullName>
    </submittedName>
</protein>
<feature type="transmembrane region" description="Helical" evidence="7">
    <location>
        <begin position="112"/>
        <end position="135"/>
    </location>
</feature>
<evidence type="ECO:0000256" key="1">
    <source>
        <dbReference type="ARBA" id="ARBA00004141"/>
    </source>
</evidence>
<sequence length="139" mass="14767">VVRSPFEQYRNLSAQNLSANAVLASEEFFDSRPHQSSGIDRLGSAEAGARHLLLCGLHLPVLLAVARGEDLWKAVDRGRHSRCSTQPAPALSGSTCLASYSSKNQQLLPDSLIATAANVSASFLAGFVVFSYLGLHGAE</sequence>
<keyword evidence="4 7" id="KW-1133">Transmembrane helix</keyword>
<evidence type="ECO:0000256" key="3">
    <source>
        <dbReference type="ARBA" id="ARBA00022692"/>
    </source>
</evidence>
<dbReference type="GO" id="GO:0046872">
    <property type="term" value="F:metal ion binding"/>
    <property type="evidence" value="ECO:0007669"/>
    <property type="project" value="UniProtKB-KW"/>
</dbReference>
<proteinExistence type="predicted"/>
<dbReference type="AlphaFoldDB" id="A0A1I8F2X9"/>
<evidence type="ECO:0000256" key="4">
    <source>
        <dbReference type="ARBA" id="ARBA00022989"/>
    </source>
</evidence>
<feature type="binding site" evidence="6">
    <location>
        <position position="118"/>
    </location>
    <ligand>
        <name>Na(+)</name>
        <dbReference type="ChEBI" id="CHEBI:29101"/>
        <label>1</label>
    </ligand>
</feature>
<dbReference type="Proteomes" id="UP000095280">
    <property type="component" value="Unplaced"/>
</dbReference>
<evidence type="ECO:0000256" key="2">
    <source>
        <dbReference type="ARBA" id="ARBA00022448"/>
    </source>
</evidence>
<dbReference type="WBParaSite" id="maker-unitig_16955-snap-gene-0.2-mRNA-1">
    <property type="protein sequence ID" value="maker-unitig_16955-snap-gene-0.2-mRNA-1"/>
    <property type="gene ID" value="maker-unitig_16955-snap-gene-0.2"/>
</dbReference>
<organism evidence="8 9">
    <name type="scientific">Macrostomum lignano</name>
    <dbReference type="NCBI Taxonomy" id="282301"/>
    <lineage>
        <taxon>Eukaryota</taxon>
        <taxon>Metazoa</taxon>
        <taxon>Spiralia</taxon>
        <taxon>Lophotrochozoa</taxon>
        <taxon>Platyhelminthes</taxon>
        <taxon>Rhabditophora</taxon>
        <taxon>Macrostomorpha</taxon>
        <taxon>Macrostomida</taxon>
        <taxon>Macrostomidae</taxon>
        <taxon>Macrostomum</taxon>
    </lineage>
</organism>
<dbReference type="InterPro" id="IPR000175">
    <property type="entry name" value="Na/ntran_symport"/>
</dbReference>
<keyword evidence="8" id="KW-1185">Reference proteome</keyword>
<name>A0A1I8F2X9_9PLAT</name>
<keyword evidence="6" id="KW-0915">Sodium</keyword>
<keyword evidence="5 7" id="KW-0472">Membrane</keyword>
<evidence type="ECO:0000313" key="9">
    <source>
        <dbReference type="WBParaSite" id="maker-unitig_16955-snap-gene-0.2-mRNA-1"/>
    </source>
</evidence>
<evidence type="ECO:0000256" key="5">
    <source>
        <dbReference type="ARBA" id="ARBA00023136"/>
    </source>
</evidence>